<dbReference type="Proteomes" id="UP001165160">
    <property type="component" value="Unassembled WGS sequence"/>
</dbReference>
<sequence length="183" mass="19453">MSSSNYTNYKVGVVTSLTDLKSSGGKPLRSLLIDIGSEDPITVVTNAPNVRLNTRLVVATVGAVIPCNIDPEDDDAVVISRTSVGGVMSEGMVCDSKMLNWVGGGEGVAVQVPSTFELGSEPPTSKPRMDGGNNPSSRLEEEMEGLKVEAEPLFEKKMTKEEKKAQAKAKREAKKAAKAAKEE</sequence>
<dbReference type="PROSITE" id="PS50886">
    <property type="entry name" value="TRBD"/>
    <property type="match status" value="1"/>
</dbReference>
<evidence type="ECO:0000313" key="6">
    <source>
        <dbReference type="EMBL" id="GMH47519.1"/>
    </source>
</evidence>
<name>A0A9W6Z585_9STRA</name>
<gene>
    <name evidence="6" type="ORF">TrVE_jg4879</name>
</gene>
<dbReference type="Gene3D" id="2.40.50.140">
    <property type="entry name" value="Nucleic acid-binding proteins"/>
    <property type="match status" value="1"/>
</dbReference>
<evidence type="ECO:0000256" key="3">
    <source>
        <dbReference type="PROSITE-ProRule" id="PRU00209"/>
    </source>
</evidence>
<reference evidence="7" key="1">
    <citation type="journal article" date="2023" name="Commun. Biol.">
        <title>Genome analysis of Parmales, the sister group of diatoms, reveals the evolutionary specialization of diatoms from phago-mixotrophs to photoautotrophs.</title>
        <authorList>
            <person name="Ban H."/>
            <person name="Sato S."/>
            <person name="Yoshikawa S."/>
            <person name="Yamada K."/>
            <person name="Nakamura Y."/>
            <person name="Ichinomiya M."/>
            <person name="Sato N."/>
            <person name="Blanc-Mathieu R."/>
            <person name="Endo H."/>
            <person name="Kuwata A."/>
            <person name="Ogata H."/>
        </authorList>
    </citation>
    <scope>NUCLEOTIDE SEQUENCE [LARGE SCALE GENOMIC DNA]</scope>
    <source>
        <strain evidence="7">NIES 3699</strain>
    </source>
</reference>
<dbReference type="InterPro" id="IPR012340">
    <property type="entry name" value="NA-bd_OB-fold"/>
</dbReference>
<feature type="compositionally biased region" description="Basic and acidic residues" evidence="4">
    <location>
        <begin position="138"/>
        <end position="165"/>
    </location>
</feature>
<dbReference type="Pfam" id="PF01588">
    <property type="entry name" value="tRNA_bind"/>
    <property type="match status" value="1"/>
</dbReference>
<evidence type="ECO:0000256" key="1">
    <source>
        <dbReference type="ARBA" id="ARBA00022555"/>
    </source>
</evidence>
<evidence type="ECO:0000256" key="4">
    <source>
        <dbReference type="SAM" id="MobiDB-lite"/>
    </source>
</evidence>
<evidence type="ECO:0000259" key="5">
    <source>
        <dbReference type="PROSITE" id="PS50886"/>
    </source>
</evidence>
<protein>
    <recommendedName>
        <fullName evidence="5">tRNA-binding domain-containing protein</fullName>
    </recommendedName>
</protein>
<dbReference type="SUPFAM" id="SSF50249">
    <property type="entry name" value="Nucleic acid-binding proteins"/>
    <property type="match status" value="1"/>
</dbReference>
<evidence type="ECO:0000313" key="7">
    <source>
        <dbReference type="Proteomes" id="UP001165160"/>
    </source>
</evidence>
<proteinExistence type="predicted"/>
<comment type="caution">
    <text evidence="6">The sequence shown here is derived from an EMBL/GenBank/DDBJ whole genome shotgun (WGS) entry which is preliminary data.</text>
</comment>
<evidence type="ECO:0000256" key="2">
    <source>
        <dbReference type="ARBA" id="ARBA00022884"/>
    </source>
</evidence>
<feature type="domain" description="TRNA-binding" evidence="5">
    <location>
        <begin position="3"/>
        <end position="123"/>
    </location>
</feature>
<accession>A0A9W6Z585</accession>
<keyword evidence="2 3" id="KW-0694">RNA-binding</keyword>
<dbReference type="AlphaFoldDB" id="A0A9W6Z585"/>
<keyword evidence="7" id="KW-1185">Reference proteome</keyword>
<feature type="compositionally biased region" description="Basic residues" evidence="4">
    <location>
        <begin position="166"/>
        <end position="183"/>
    </location>
</feature>
<organism evidence="6 7">
    <name type="scientific">Triparma verrucosa</name>
    <dbReference type="NCBI Taxonomy" id="1606542"/>
    <lineage>
        <taxon>Eukaryota</taxon>
        <taxon>Sar</taxon>
        <taxon>Stramenopiles</taxon>
        <taxon>Ochrophyta</taxon>
        <taxon>Bolidophyceae</taxon>
        <taxon>Parmales</taxon>
        <taxon>Triparmaceae</taxon>
        <taxon>Triparma</taxon>
    </lineage>
</organism>
<dbReference type="GO" id="GO:0000049">
    <property type="term" value="F:tRNA binding"/>
    <property type="evidence" value="ECO:0007669"/>
    <property type="project" value="UniProtKB-UniRule"/>
</dbReference>
<dbReference type="InterPro" id="IPR002547">
    <property type="entry name" value="tRNA-bd_dom"/>
</dbReference>
<dbReference type="EMBL" id="BRXX01000576">
    <property type="protein sequence ID" value="GMH47519.1"/>
    <property type="molecule type" value="Genomic_DNA"/>
</dbReference>
<keyword evidence="1 3" id="KW-0820">tRNA-binding</keyword>
<feature type="region of interest" description="Disordered" evidence="4">
    <location>
        <begin position="118"/>
        <end position="183"/>
    </location>
</feature>